<feature type="region of interest" description="Disordered" evidence="1">
    <location>
        <begin position="23"/>
        <end position="122"/>
    </location>
</feature>
<gene>
    <name evidence="3" type="ORF">C7416_101896</name>
</gene>
<evidence type="ECO:0000256" key="1">
    <source>
        <dbReference type="SAM" id="MobiDB-lite"/>
    </source>
</evidence>
<evidence type="ECO:0000256" key="2">
    <source>
        <dbReference type="SAM" id="SignalP"/>
    </source>
</evidence>
<feature type="compositionally biased region" description="Low complexity" evidence="1">
    <location>
        <begin position="56"/>
        <end position="78"/>
    </location>
</feature>
<sequence length="122" mass="12830">MKHIRTSRLLAAIAVAAAAIPAMAQTPGTPRGSYDPYSQGARSTDKFDPYTQGANAPTRTDLAPTAPAATAPEAQPSTVPAQPGIPGTTMQRTPDPYMEGARWESPDLGRRIGRPNQFLDGA</sequence>
<feature type="chain" id="PRO_5015964916" description="Endonuclease" evidence="2">
    <location>
        <begin position="25"/>
        <end position="122"/>
    </location>
</feature>
<accession>A0A2W7Q111</accession>
<feature type="compositionally biased region" description="Basic and acidic residues" evidence="1">
    <location>
        <begin position="101"/>
        <end position="110"/>
    </location>
</feature>
<evidence type="ECO:0008006" key="5">
    <source>
        <dbReference type="Google" id="ProtNLM"/>
    </source>
</evidence>
<comment type="caution">
    <text evidence="3">The sequence shown here is derived from an EMBL/GenBank/DDBJ whole genome shotgun (WGS) entry which is preliminary data.</text>
</comment>
<keyword evidence="4" id="KW-1185">Reference proteome</keyword>
<evidence type="ECO:0000313" key="4">
    <source>
        <dbReference type="Proteomes" id="UP000249638"/>
    </source>
</evidence>
<organism evidence="3 4">
    <name type="scientific">Cupriavidus phytorum</name>
    <dbReference type="NCBI Taxonomy" id="3024399"/>
    <lineage>
        <taxon>Bacteria</taxon>
        <taxon>Pseudomonadati</taxon>
        <taxon>Pseudomonadota</taxon>
        <taxon>Betaproteobacteria</taxon>
        <taxon>Burkholderiales</taxon>
        <taxon>Burkholderiaceae</taxon>
        <taxon>Cupriavidus</taxon>
    </lineage>
</organism>
<protein>
    <recommendedName>
        <fullName evidence="5">Endonuclease</fullName>
    </recommendedName>
</protein>
<keyword evidence="2" id="KW-0732">Signal</keyword>
<dbReference type="AlphaFoldDB" id="A0A2W7Q111"/>
<proteinExistence type="predicted"/>
<feature type="signal peptide" evidence="2">
    <location>
        <begin position="1"/>
        <end position="24"/>
    </location>
</feature>
<dbReference type="EMBL" id="QKZN01000001">
    <property type="protein sequence ID" value="PZX34609.1"/>
    <property type="molecule type" value="Genomic_DNA"/>
</dbReference>
<reference evidence="3" key="1">
    <citation type="submission" date="2018-06" db="EMBL/GenBank/DDBJ databases">
        <title>Genomic Encyclopedia of Type Strains, Phase IV (KMG-V): Genome sequencing to study the core and pangenomes of soil and plant-associated prokaryotes.</title>
        <authorList>
            <person name="Whitman W."/>
        </authorList>
    </citation>
    <scope>NUCLEOTIDE SEQUENCE [LARGE SCALE GENOMIC DNA]</scope>
    <source>
        <strain evidence="3">MLR2-44</strain>
    </source>
</reference>
<name>A0A2W7Q111_9BURK</name>
<evidence type="ECO:0000313" key="3">
    <source>
        <dbReference type="EMBL" id="PZX34609.1"/>
    </source>
</evidence>
<dbReference type="Proteomes" id="UP000249638">
    <property type="component" value="Unassembled WGS sequence"/>
</dbReference>